<dbReference type="InterPro" id="IPR022146">
    <property type="entry name" value="DUF3678"/>
</dbReference>
<dbReference type="Proteomes" id="UP000026962">
    <property type="component" value="Chromosome 6"/>
</dbReference>
<accession>A0A0E0LAX5</accession>
<dbReference type="EnsemblPlants" id="OPUNC06G11770.1">
    <property type="protein sequence ID" value="OPUNC06G11770.1"/>
    <property type="gene ID" value="OPUNC06G11770"/>
</dbReference>
<dbReference type="Pfam" id="PF12435">
    <property type="entry name" value="DUF3678"/>
    <property type="match status" value="2"/>
</dbReference>
<evidence type="ECO:0000313" key="3">
    <source>
        <dbReference type="Proteomes" id="UP000026962"/>
    </source>
</evidence>
<sequence length="337" mass="37476">MGPSVSGAPFARGSNRQCPLARSGPAPPHRISRNSRSLISLLLSHGLSARVTFVDGCVWERSGLRCPPPRRHLRVSDIGIDSASTSSFHPAHLRLDHLFKRSATTTSAIDRHRAAIVTALGRWSSYLYMATNVAVPAIGPATSPSSSFSMPHRHRRRIFLDYTSLFSGNCVLLRQLSLYVVLAPRSSRRPSLLVSSDIGVWQAWRDVSSSTVRHHRLFSIIFLNDCHDRVTVFVFSASSRTLVHDALPCVHDYFLAPLAPCGSATSTSASRFRLHRPRLLYARLHRPWLARTLRFGYIDMAQRAIICIDHSCWYSSPVQVSALLTLGLRGDVRVYGS</sequence>
<reference evidence="2" key="2">
    <citation type="submission" date="2018-05" db="EMBL/GenBank/DDBJ databases">
        <title>OpunRS2 (Oryza punctata Reference Sequence Version 2).</title>
        <authorList>
            <person name="Zhang J."/>
            <person name="Kudrna D."/>
            <person name="Lee S."/>
            <person name="Talag J."/>
            <person name="Welchert J."/>
            <person name="Wing R.A."/>
        </authorList>
    </citation>
    <scope>NUCLEOTIDE SEQUENCE [LARGE SCALE GENOMIC DNA]</scope>
</reference>
<evidence type="ECO:0000256" key="1">
    <source>
        <dbReference type="SAM" id="MobiDB-lite"/>
    </source>
</evidence>
<keyword evidence="3" id="KW-1185">Reference proteome</keyword>
<feature type="region of interest" description="Disordered" evidence="1">
    <location>
        <begin position="1"/>
        <end position="31"/>
    </location>
</feature>
<dbReference type="HOGENOM" id="CLU_829994_0_0_1"/>
<evidence type="ECO:0000313" key="2">
    <source>
        <dbReference type="EnsemblPlants" id="OPUNC06G11770.1"/>
    </source>
</evidence>
<proteinExistence type="predicted"/>
<protein>
    <submittedName>
        <fullName evidence="2">Uncharacterized protein</fullName>
    </submittedName>
</protein>
<reference evidence="2" key="1">
    <citation type="submission" date="2015-04" db="UniProtKB">
        <authorList>
            <consortium name="EnsemblPlants"/>
        </authorList>
    </citation>
    <scope>IDENTIFICATION</scope>
</reference>
<organism evidence="2">
    <name type="scientific">Oryza punctata</name>
    <name type="common">Red rice</name>
    <dbReference type="NCBI Taxonomy" id="4537"/>
    <lineage>
        <taxon>Eukaryota</taxon>
        <taxon>Viridiplantae</taxon>
        <taxon>Streptophyta</taxon>
        <taxon>Embryophyta</taxon>
        <taxon>Tracheophyta</taxon>
        <taxon>Spermatophyta</taxon>
        <taxon>Magnoliopsida</taxon>
        <taxon>Liliopsida</taxon>
        <taxon>Poales</taxon>
        <taxon>Poaceae</taxon>
        <taxon>BOP clade</taxon>
        <taxon>Oryzoideae</taxon>
        <taxon>Oryzeae</taxon>
        <taxon>Oryzinae</taxon>
        <taxon>Oryza</taxon>
    </lineage>
</organism>
<dbReference type="Gramene" id="OPUNC06G11770.1">
    <property type="protein sequence ID" value="OPUNC06G11770.1"/>
    <property type="gene ID" value="OPUNC06G11770"/>
</dbReference>
<dbReference type="AlphaFoldDB" id="A0A0E0LAX5"/>
<name>A0A0E0LAX5_ORYPU</name>